<feature type="transmembrane region" description="Helical" evidence="10">
    <location>
        <begin position="559"/>
        <end position="577"/>
    </location>
</feature>
<dbReference type="GeneID" id="26099676"/>
<dbReference type="GO" id="GO:0046961">
    <property type="term" value="F:proton-transporting ATPase activity, rotational mechanism"/>
    <property type="evidence" value="ECO:0007669"/>
    <property type="project" value="InterPro"/>
</dbReference>
<evidence type="ECO:0000256" key="6">
    <source>
        <dbReference type="ARBA" id="ARBA00023065"/>
    </source>
</evidence>
<evidence type="ECO:0000256" key="7">
    <source>
        <dbReference type="ARBA" id="ARBA00023136"/>
    </source>
</evidence>
<comment type="function">
    <text evidence="8">Component of the A-type ATP synthase that produces ATP from ADP in the presence of a proton gradient across the membrane.</text>
</comment>
<feature type="transmembrane region" description="Helical" evidence="10">
    <location>
        <begin position="356"/>
        <end position="379"/>
    </location>
</feature>
<protein>
    <recommendedName>
        <fullName evidence="9 10">A-type ATP synthase subunit I</fullName>
    </recommendedName>
</protein>
<dbReference type="GO" id="GO:0033179">
    <property type="term" value="C:proton-transporting V-type ATPase, V0 domain"/>
    <property type="evidence" value="ECO:0007669"/>
    <property type="project" value="InterPro"/>
</dbReference>
<dbReference type="Pfam" id="PF01496">
    <property type="entry name" value="V_ATPase_I"/>
    <property type="match status" value="1"/>
</dbReference>
<sequence length="651" mass="71411">MASVVRVILETDVNHVYRLLELLASLEAFVPQPLSRYTELPEHIRRLRDQVVELAAGLRELIERYSSLLGESEEKLVVRGETLKNVIEEALAGARKLLEEIQELEGHIESLEAEKKRLEALTGLAARHGGVSVARALRRLESLENLRAKLFIVDVRLEYEVRRVLAATSLAYGVYPASPGEKLLLVVYRPSDRELVERLEATMGLRELVPPRELVEAPEEAIMLADIRLQEVEEALREARRELEKLVSSKAGLILGLYELLSRIAELFSVLETGLVVGDRVIVKGYIVSTALRALEAAGKEGWLRVEVTEPGDDAPRPPTRNPLIRAFAEHIRDLYGPPGLREVDPAPVIAATFPLFFGLMFGDIGHGAVLALLGLGLYRLREDYRGYGIIIALCGLWSMVFGVLSGEVFGFHMALFPGYEPPLSLFAGDRLSAEKLRLALAVSLLAGVVHIALALVLGIYTRLRRGDYAGAAAGLAPVLLLYTGGVLYVASRLAGLPAWLGEAGMILLTASPILLLTASLTASRLSGVKPLHVLGEALLEYALSVVELASNTLSYMRLAILYLIHAVLTSMLARAWHAIGLLSLPLLVLGNAGIIALESLMAFIQASRLHFYEFMTKFYEGSGRPYRPVKLSGRHVRVELRAVAGRPGKR</sequence>
<keyword evidence="4 10" id="KW-0812">Transmembrane</keyword>
<dbReference type="PANTHER" id="PTHR11629:SF63">
    <property type="entry name" value="V-TYPE PROTON ATPASE SUBUNIT A"/>
    <property type="match status" value="1"/>
</dbReference>
<accession>A0A0P0N528</accession>
<dbReference type="InterPro" id="IPR002490">
    <property type="entry name" value="V-ATPase_116kDa_su"/>
</dbReference>
<feature type="transmembrane region" description="Helical" evidence="10">
    <location>
        <begin position="391"/>
        <end position="417"/>
    </location>
</feature>
<evidence type="ECO:0000256" key="1">
    <source>
        <dbReference type="ARBA" id="ARBA00004141"/>
    </source>
</evidence>
<dbReference type="STRING" id="1273541.Pyrde_1335"/>
<gene>
    <name evidence="12" type="ORF">Pyrde_1335</name>
</gene>
<feature type="coiled-coil region" evidence="11">
    <location>
        <begin position="222"/>
        <end position="249"/>
    </location>
</feature>
<dbReference type="GO" id="GO:0007035">
    <property type="term" value="P:vacuolar acidification"/>
    <property type="evidence" value="ECO:0007669"/>
    <property type="project" value="TreeGrafter"/>
</dbReference>
<dbReference type="Proteomes" id="UP000058613">
    <property type="component" value="Chromosome"/>
</dbReference>
<dbReference type="RefSeq" id="WP_055409310.1">
    <property type="nucleotide sequence ID" value="NZ_CP013011.1"/>
</dbReference>
<keyword evidence="6 10" id="KW-0406">Ion transport</keyword>
<dbReference type="GO" id="GO:0051117">
    <property type="term" value="F:ATPase binding"/>
    <property type="evidence" value="ECO:0007669"/>
    <property type="project" value="TreeGrafter"/>
</dbReference>
<evidence type="ECO:0000313" key="13">
    <source>
        <dbReference type="Proteomes" id="UP000058613"/>
    </source>
</evidence>
<feature type="coiled-coil region" evidence="11">
    <location>
        <begin position="44"/>
        <end position="121"/>
    </location>
</feature>
<dbReference type="EMBL" id="CP013011">
    <property type="protein sequence ID" value="ALL01381.1"/>
    <property type="molecule type" value="Genomic_DNA"/>
</dbReference>
<keyword evidence="11" id="KW-0175">Coiled coil</keyword>
<feature type="transmembrane region" description="Helical" evidence="10">
    <location>
        <begin position="437"/>
        <end position="461"/>
    </location>
</feature>
<dbReference type="PANTHER" id="PTHR11629">
    <property type="entry name" value="VACUOLAR PROTON ATPASES"/>
    <property type="match status" value="1"/>
</dbReference>
<keyword evidence="7 10" id="KW-0472">Membrane</keyword>
<evidence type="ECO:0000256" key="11">
    <source>
        <dbReference type="SAM" id="Coils"/>
    </source>
</evidence>
<dbReference type="AlphaFoldDB" id="A0A0P0N528"/>
<evidence type="ECO:0000256" key="5">
    <source>
        <dbReference type="ARBA" id="ARBA00022989"/>
    </source>
</evidence>
<comment type="similarity">
    <text evidence="2 10">Belongs to the V-ATPase 116 kDa subunit family.</text>
</comment>
<dbReference type="KEGG" id="pdl:Pyrde_1335"/>
<feature type="transmembrane region" description="Helical" evidence="10">
    <location>
        <begin position="473"/>
        <end position="492"/>
    </location>
</feature>
<evidence type="ECO:0000256" key="3">
    <source>
        <dbReference type="ARBA" id="ARBA00022448"/>
    </source>
</evidence>
<keyword evidence="3 10" id="KW-0813">Transport</keyword>
<evidence type="ECO:0000256" key="2">
    <source>
        <dbReference type="ARBA" id="ARBA00009904"/>
    </source>
</evidence>
<feature type="transmembrane region" description="Helical" evidence="10">
    <location>
        <begin position="504"/>
        <end position="523"/>
    </location>
</feature>
<reference evidence="12 13" key="1">
    <citation type="submission" date="2015-10" db="EMBL/GenBank/DDBJ databases">
        <title>Complete genome sequence of hyperthermophilic archaeon Pyrodictium delaneyi Su06.</title>
        <authorList>
            <person name="Jung J.-H."/>
            <person name="Lin J."/>
            <person name="Holden J.F."/>
            <person name="Park C.-S."/>
        </authorList>
    </citation>
    <scope>NUCLEOTIDE SEQUENCE [LARGE SCALE GENOMIC DNA]</scope>
    <source>
        <strain evidence="12 13">Su06</strain>
    </source>
</reference>
<comment type="subcellular location">
    <subcellularLocation>
        <location evidence="1">Membrane</location>
        <topology evidence="1">Multi-pass membrane protein</topology>
    </subcellularLocation>
</comment>
<keyword evidence="5 10" id="KW-1133">Transmembrane helix</keyword>
<evidence type="ECO:0000256" key="4">
    <source>
        <dbReference type="ARBA" id="ARBA00022692"/>
    </source>
</evidence>
<name>A0A0P0N528_9CREN</name>
<evidence type="ECO:0000313" key="12">
    <source>
        <dbReference type="EMBL" id="ALL01381.1"/>
    </source>
</evidence>
<dbReference type="OrthoDB" id="85892at2157"/>
<proteinExistence type="inferred from homology"/>
<feature type="transmembrane region" description="Helical" evidence="10">
    <location>
        <begin position="583"/>
        <end position="605"/>
    </location>
</feature>
<dbReference type="GO" id="GO:0016471">
    <property type="term" value="C:vacuolar proton-transporting V-type ATPase complex"/>
    <property type="evidence" value="ECO:0007669"/>
    <property type="project" value="TreeGrafter"/>
</dbReference>
<evidence type="ECO:0000256" key="8">
    <source>
        <dbReference type="ARBA" id="ARBA00059506"/>
    </source>
</evidence>
<organism evidence="12 13">
    <name type="scientific">Pyrodictium delaneyi</name>
    <dbReference type="NCBI Taxonomy" id="1273541"/>
    <lineage>
        <taxon>Archaea</taxon>
        <taxon>Thermoproteota</taxon>
        <taxon>Thermoprotei</taxon>
        <taxon>Desulfurococcales</taxon>
        <taxon>Pyrodictiaceae</taxon>
        <taxon>Pyrodictium</taxon>
    </lineage>
</organism>
<evidence type="ECO:0000256" key="9">
    <source>
        <dbReference type="ARBA" id="ARBA00068671"/>
    </source>
</evidence>
<evidence type="ECO:0000256" key="10">
    <source>
        <dbReference type="RuleBase" id="RU361189"/>
    </source>
</evidence>